<dbReference type="EC" id="2.4.1.1" evidence="4"/>
<dbReference type="STRING" id="198092.SAMN02745194_00275"/>
<comment type="function">
    <text evidence="9">Phosphorylase is an important allosteric enzyme in carbohydrate metabolism. Enzymes from different sources differ in their regulatory mechanisms and in their natural substrates. However, all known phosphorylases share catalytic and structural properties.</text>
</comment>
<evidence type="ECO:0000256" key="2">
    <source>
        <dbReference type="ARBA" id="ARBA00001933"/>
    </source>
</evidence>
<evidence type="ECO:0000256" key="8">
    <source>
        <dbReference type="ARBA" id="ARBA00023277"/>
    </source>
</evidence>
<dbReference type="InterPro" id="IPR011834">
    <property type="entry name" value="Agluc_phsphrylas"/>
</dbReference>
<proteinExistence type="inferred from homology"/>
<dbReference type="Pfam" id="PF00343">
    <property type="entry name" value="Phosphorylase"/>
    <property type="match status" value="1"/>
</dbReference>
<keyword evidence="6" id="KW-0808">Transferase</keyword>
<dbReference type="NCBIfam" id="TIGR02094">
    <property type="entry name" value="more_P_ylases"/>
    <property type="match status" value="1"/>
</dbReference>
<dbReference type="RefSeq" id="WP_217659542.1">
    <property type="nucleotide sequence ID" value="NZ_FQZF01000002.1"/>
</dbReference>
<organism evidence="10 11">
    <name type="scientific">Muricoccus roseus</name>
    <dbReference type="NCBI Taxonomy" id="198092"/>
    <lineage>
        <taxon>Bacteria</taxon>
        <taxon>Pseudomonadati</taxon>
        <taxon>Pseudomonadota</taxon>
        <taxon>Alphaproteobacteria</taxon>
        <taxon>Acetobacterales</taxon>
        <taxon>Roseomonadaceae</taxon>
        <taxon>Muricoccus</taxon>
    </lineage>
</organism>
<evidence type="ECO:0000313" key="10">
    <source>
        <dbReference type="EMBL" id="SHI40717.1"/>
    </source>
</evidence>
<keyword evidence="11" id="KW-1185">Reference proteome</keyword>
<dbReference type="SUPFAM" id="SSF53756">
    <property type="entry name" value="UDP-Glycosyltransferase/glycogen phosphorylase"/>
    <property type="match status" value="1"/>
</dbReference>
<dbReference type="InterPro" id="IPR035090">
    <property type="entry name" value="Pyridoxal_P_attach_site"/>
</dbReference>
<evidence type="ECO:0000256" key="6">
    <source>
        <dbReference type="ARBA" id="ARBA00022679"/>
    </source>
</evidence>
<dbReference type="GO" id="GO:0030170">
    <property type="term" value="F:pyridoxal phosphate binding"/>
    <property type="evidence" value="ECO:0007669"/>
    <property type="project" value="InterPro"/>
</dbReference>
<evidence type="ECO:0000256" key="7">
    <source>
        <dbReference type="ARBA" id="ARBA00022898"/>
    </source>
</evidence>
<protein>
    <recommendedName>
        <fullName evidence="4">glycogen phosphorylase</fullName>
        <ecNumber evidence="4">2.4.1.1</ecNumber>
    </recommendedName>
</protein>
<dbReference type="InterPro" id="IPR000811">
    <property type="entry name" value="Glyco_trans_35"/>
</dbReference>
<dbReference type="PANTHER" id="PTHR42655">
    <property type="entry name" value="GLYCOGEN PHOSPHORYLASE"/>
    <property type="match status" value="1"/>
</dbReference>
<dbReference type="AlphaFoldDB" id="A0A1M6AW98"/>
<sequence>MSLLDPFLGPTRIAYLSMEIALRPDIPTYSGGLGVLAGDTVRSCADLELPMVFVTLASRDGYLRQFIGADGGQIDAPDPWSPERHATALDAAVAVRIEGRPVWIRPWLYLHTCPHGGSAPVILLDTRLEENAPGDRGITDRLYGGDEVLRLKQEAVLGIGGERMLRALGFEIRTWHLNEGHAALAPLSLLARHRIGDDRPAAGPLRYDPDPVRAACVFTTHTPVEAGHDRFSYDLVARLLGDFFEIEQLRLVAGPDELNMTRLALNLSGWVNGVAARHAQTARGMFPGYRIRAVTNGVHVPTWTSPPFARLFQSVTPEWAHDPDVLSRMDRLPDDAIWQAHEEAKAALIDEVQHRCGVTLRQDHPIIVFSRRMTGYKRPDLLFTDPDRLRRIAAALPFQVVLAGKAHPRDEGGKALIRELHAQARAMADSVPVAFLPNYEMGLAKIMVAGADLWLNTPMPPLEASGTSGMKAALNGVPQLSVLDGWWIEAWEEGVTGWAIGGDGSRPEEHAADLYAKLEDVVLPLWHHDRPGWTRLMKAAIARIGSRFHSQRMMRRYASEAYLR</sequence>
<gene>
    <name evidence="10" type="ORF">SAMN02745194_00275</name>
</gene>
<dbReference type="Proteomes" id="UP000184387">
    <property type="component" value="Unassembled WGS sequence"/>
</dbReference>
<name>A0A1M6AW98_9PROT</name>
<keyword evidence="7" id="KW-0663">Pyridoxal phosphate</keyword>
<evidence type="ECO:0000256" key="9">
    <source>
        <dbReference type="ARBA" id="ARBA00025174"/>
    </source>
</evidence>
<evidence type="ECO:0000256" key="1">
    <source>
        <dbReference type="ARBA" id="ARBA00001275"/>
    </source>
</evidence>
<dbReference type="PROSITE" id="PS00102">
    <property type="entry name" value="PHOSPHORYLASE"/>
    <property type="match status" value="1"/>
</dbReference>
<keyword evidence="5" id="KW-0328">Glycosyltransferase</keyword>
<dbReference type="PANTHER" id="PTHR42655:SF1">
    <property type="entry name" value="GLYCOGEN PHOSPHORYLASE"/>
    <property type="match status" value="1"/>
</dbReference>
<comment type="cofactor">
    <cofactor evidence="2">
        <name>pyridoxal 5'-phosphate</name>
        <dbReference type="ChEBI" id="CHEBI:597326"/>
    </cofactor>
</comment>
<comment type="similarity">
    <text evidence="3">Belongs to the glycogen phosphorylase family.</text>
</comment>
<dbReference type="Gene3D" id="3.40.50.2000">
    <property type="entry name" value="Glycogen Phosphorylase B"/>
    <property type="match status" value="3"/>
</dbReference>
<dbReference type="GO" id="GO:0005975">
    <property type="term" value="P:carbohydrate metabolic process"/>
    <property type="evidence" value="ECO:0007669"/>
    <property type="project" value="InterPro"/>
</dbReference>
<dbReference type="GO" id="GO:0008184">
    <property type="term" value="F:glycogen phosphorylase activity"/>
    <property type="evidence" value="ECO:0007669"/>
    <property type="project" value="InterPro"/>
</dbReference>
<evidence type="ECO:0000256" key="3">
    <source>
        <dbReference type="ARBA" id="ARBA00006047"/>
    </source>
</evidence>
<dbReference type="InterPro" id="IPR052182">
    <property type="entry name" value="Glycogen/Maltodextrin_Phosph"/>
</dbReference>
<reference evidence="10 11" key="1">
    <citation type="submission" date="2016-11" db="EMBL/GenBank/DDBJ databases">
        <authorList>
            <person name="Jaros S."/>
            <person name="Januszkiewicz K."/>
            <person name="Wedrychowicz H."/>
        </authorList>
    </citation>
    <scope>NUCLEOTIDE SEQUENCE [LARGE SCALE GENOMIC DNA]</scope>
    <source>
        <strain evidence="10 11">DSM 14916</strain>
    </source>
</reference>
<accession>A0A1M6AW98</accession>
<keyword evidence="8" id="KW-0119">Carbohydrate metabolism</keyword>
<evidence type="ECO:0000313" key="11">
    <source>
        <dbReference type="Proteomes" id="UP000184387"/>
    </source>
</evidence>
<dbReference type="EMBL" id="FQZF01000002">
    <property type="protein sequence ID" value="SHI40717.1"/>
    <property type="molecule type" value="Genomic_DNA"/>
</dbReference>
<evidence type="ECO:0000256" key="5">
    <source>
        <dbReference type="ARBA" id="ARBA00022676"/>
    </source>
</evidence>
<comment type="catalytic activity">
    <reaction evidence="1">
        <text>[(1-&gt;4)-alpha-D-glucosyl](n) + phosphate = [(1-&gt;4)-alpha-D-glucosyl](n-1) + alpha-D-glucose 1-phosphate</text>
        <dbReference type="Rhea" id="RHEA:41732"/>
        <dbReference type="Rhea" id="RHEA-COMP:9584"/>
        <dbReference type="Rhea" id="RHEA-COMP:9586"/>
        <dbReference type="ChEBI" id="CHEBI:15444"/>
        <dbReference type="ChEBI" id="CHEBI:43474"/>
        <dbReference type="ChEBI" id="CHEBI:58601"/>
        <dbReference type="EC" id="2.4.1.1"/>
    </reaction>
</comment>
<evidence type="ECO:0000256" key="4">
    <source>
        <dbReference type="ARBA" id="ARBA00012591"/>
    </source>
</evidence>